<feature type="transmembrane region" description="Helical" evidence="1">
    <location>
        <begin position="293"/>
        <end position="311"/>
    </location>
</feature>
<evidence type="ECO:0000313" key="3">
    <source>
        <dbReference type="Proteomes" id="UP001165122"/>
    </source>
</evidence>
<sequence>MAEALYPGMSSAEVITQLDYLYVGLTALTLLHAFSKRGPVSGAMVVAYFCFHTAVFEHTSLFLGGTHCHASSPNLPMVSPCSSINSVLFYVPWTYTSIESARRLDLHPIAFPFVVGLLQIGFGAVYEMQGPWNSFWMWPDEDGVIANSPILKDWDGYPPLSFLDGAKQDHELATIANGVFKVSAHAGSALAERAFKFPIFAPYFHFAFGFAWAAGLLVTGRVSSSEPPSVFRLFVAGVLSMALFLPPIWVTRAASEAAEVSLGVGVPVSLALSLLPVVFFGRVKGGGAKEPDLLLLLISLCMQAFFVSWTWRYPTPPGLKMLVLVTATLHTVSQLYCCCAVLTTKAKAKRKKA</sequence>
<keyword evidence="1" id="KW-0812">Transmembrane</keyword>
<keyword evidence="1" id="KW-0472">Membrane</keyword>
<feature type="transmembrane region" description="Helical" evidence="1">
    <location>
        <begin position="323"/>
        <end position="343"/>
    </location>
</feature>
<feature type="transmembrane region" description="Helical" evidence="1">
    <location>
        <begin position="230"/>
        <end position="250"/>
    </location>
</feature>
<dbReference type="Proteomes" id="UP001165122">
    <property type="component" value="Unassembled WGS sequence"/>
</dbReference>
<dbReference type="AlphaFoldDB" id="A0A9W7A261"/>
<evidence type="ECO:0000313" key="2">
    <source>
        <dbReference type="EMBL" id="GMH61635.1"/>
    </source>
</evidence>
<gene>
    <name evidence="2" type="ORF">TrLO_g9921</name>
</gene>
<dbReference type="EMBL" id="BRXW01000510">
    <property type="protein sequence ID" value="GMH61635.1"/>
    <property type="molecule type" value="Genomic_DNA"/>
</dbReference>
<reference evidence="3" key="1">
    <citation type="journal article" date="2023" name="Commun. Biol.">
        <title>Genome analysis of Parmales, the sister group of diatoms, reveals the evolutionary specialization of diatoms from phago-mixotrophs to photoautotrophs.</title>
        <authorList>
            <person name="Ban H."/>
            <person name="Sato S."/>
            <person name="Yoshikawa S."/>
            <person name="Yamada K."/>
            <person name="Nakamura Y."/>
            <person name="Ichinomiya M."/>
            <person name="Sato N."/>
            <person name="Blanc-Mathieu R."/>
            <person name="Endo H."/>
            <person name="Kuwata A."/>
            <person name="Ogata H."/>
        </authorList>
    </citation>
    <scope>NUCLEOTIDE SEQUENCE [LARGE SCALE GENOMIC DNA]</scope>
    <source>
        <strain evidence="3">NIES 3700</strain>
    </source>
</reference>
<proteinExistence type="predicted"/>
<feature type="transmembrane region" description="Helical" evidence="1">
    <location>
        <begin position="262"/>
        <end position="281"/>
    </location>
</feature>
<name>A0A9W7A261_9STRA</name>
<accession>A0A9W7A261</accession>
<feature type="transmembrane region" description="Helical" evidence="1">
    <location>
        <begin position="14"/>
        <end position="34"/>
    </location>
</feature>
<keyword evidence="1" id="KW-1133">Transmembrane helix</keyword>
<organism evidence="2 3">
    <name type="scientific">Triparma laevis f. longispina</name>
    <dbReference type="NCBI Taxonomy" id="1714387"/>
    <lineage>
        <taxon>Eukaryota</taxon>
        <taxon>Sar</taxon>
        <taxon>Stramenopiles</taxon>
        <taxon>Ochrophyta</taxon>
        <taxon>Bolidophyceae</taxon>
        <taxon>Parmales</taxon>
        <taxon>Triparmaceae</taxon>
        <taxon>Triparma</taxon>
    </lineage>
</organism>
<evidence type="ECO:0000256" key="1">
    <source>
        <dbReference type="SAM" id="Phobius"/>
    </source>
</evidence>
<feature type="transmembrane region" description="Helical" evidence="1">
    <location>
        <begin position="108"/>
        <end position="126"/>
    </location>
</feature>
<feature type="transmembrane region" description="Helical" evidence="1">
    <location>
        <begin position="200"/>
        <end position="218"/>
    </location>
</feature>
<comment type="caution">
    <text evidence="2">The sequence shown here is derived from an EMBL/GenBank/DDBJ whole genome shotgun (WGS) entry which is preliminary data.</text>
</comment>
<dbReference type="OrthoDB" id="190878at2759"/>
<keyword evidence="3" id="KW-1185">Reference proteome</keyword>
<protein>
    <submittedName>
        <fullName evidence="2">Uncharacterized protein</fullName>
    </submittedName>
</protein>